<evidence type="ECO:0000256" key="5">
    <source>
        <dbReference type="ARBA" id="ARBA00062515"/>
    </source>
</evidence>
<proteinExistence type="inferred from homology"/>
<comment type="similarity">
    <text evidence="1">Belongs to the bacterial solute-binding protein ModA family.</text>
</comment>
<dbReference type="OrthoDB" id="9785015at2"/>
<evidence type="ECO:0000256" key="6">
    <source>
        <dbReference type="PIRSR" id="PIRSR004846-1"/>
    </source>
</evidence>
<dbReference type="SUPFAM" id="SSF53850">
    <property type="entry name" value="Periplasmic binding protein-like II"/>
    <property type="match status" value="1"/>
</dbReference>
<dbReference type="GO" id="GO:0015689">
    <property type="term" value="P:molybdate ion transport"/>
    <property type="evidence" value="ECO:0007669"/>
    <property type="project" value="InterPro"/>
</dbReference>
<dbReference type="Gene3D" id="3.40.190.10">
    <property type="entry name" value="Periplasmic binding protein-like II"/>
    <property type="match status" value="2"/>
</dbReference>
<keyword evidence="2 6" id="KW-0500">Molybdenum</keyword>
<dbReference type="NCBIfam" id="TIGR01256">
    <property type="entry name" value="modA"/>
    <property type="match status" value="1"/>
</dbReference>
<comment type="subunit">
    <text evidence="5">The complex is composed of two ATP-binding proteins (ModC), two transmembrane proteins (ModB) and a solute-binding protein (ModA).</text>
</comment>
<keyword evidence="8" id="KW-1185">Reference proteome</keyword>
<dbReference type="CDD" id="cd13539">
    <property type="entry name" value="PBP2_AvModA"/>
    <property type="match status" value="1"/>
</dbReference>
<dbReference type="InterPro" id="IPR044084">
    <property type="entry name" value="AvModA-like_subst-bd"/>
</dbReference>
<accession>A0A857JEV6</accession>
<reference evidence="7 8" key="1">
    <citation type="submission" date="2019-12" db="EMBL/GenBank/DDBJ databases">
        <title>Genome sequencing and assembly of endphytes of Porphyra tenera.</title>
        <authorList>
            <person name="Park J.M."/>
            <person name="Shin R."/>
            <person name="Jo S.H."/>
        </authorList>
    </citation>
    <scope>NUCLEOTIDE SEQUENCE [LARGE SCALE GENOMIC DNA]</scope>
    <source>
        <strain evidence="7 8">GPM4</strain>
    </source>
</reference>
<evidence type="ECO:0000313" key="7">
    <source>
        <dbReference type="EMBL" id="QHJ10206.1"/>
    </source>
</evidence>
<keyword evidence="3 6" id="KW-0479">Metal-binding</keyword>
<dbReference type="KEGG" id="pmes:FX988_00418"/>
<dbReference type="GO" id="GO:0030973">
    <property type="term" value="F:molybdate ion binding"/>
    <property type="evidence" value="ECO:0007669"/>
    <property type="project" value="InterPro"/>
</dbReference>
<feature type="binding site" evidence="6">
    <location>
        <position position="149"/>
    </location>
    <ligand>
        <name>molybdate</name>
        <dbReference type="ChEBI" id="CHEBI:36264"/>
    </ligand>
</feature>
<dbReference type="Pfam" id="PF13531">
    <property type="entry name" value="SBP_bac_11"/>
    <property type="match status" value="1"/>
</dbReference>
<evidence type="ECO:0000256" key="3">
    <source>
        <dbReference type="ARBA" id="ARBA00022723"/>
    </source>
</evidence>
<keyword evidence="4" id="KW-0732">Signal</keyword>
<dbReference type="PANTHER" id="PTHR30632">
    <property type="entry name" value="MOLYBDATE-BINDING PERIPLASMIC PROTEIN"/>
    <property type="match status" value="1"/>
</dbReference>
<dbReference type="InterPro" id="IPR005950">
    <property type="entry name" value="ModA"/>
</dbReference>
<dbReference type="InterPro" id="IPR050682">
    <property type="entry name" value="ModA/WtpA"/>
</dbReference>
<dbReference type="RefSeq" id="WP_160178120.1">
    <property type="nucleotide sequence ID" value="NZ_CP047656.1"/>
</dbReference>
<dbReference type="EMBL" id="CP047656">
    <property type="protein sequence ID" value="QHJ10206.1"/>
    <property type="molecule type" value="Genomic_DNA"/>
</dbReference>
<organism evidence="7 8">
    <name type="scientific">Paraglaciecola mesophila</name>
    <dbReference type="NCBI Taxonomy" id="197222"/>
    <lineage>
        <taxon>Bacteria</taxon>
        <taxon>Pseudomonadati</taxon>
        <taxon>Pseudomonadota</taxon>
        <taxon>Gammaproteobacteria</taxon>
        <taxon>Alteromonadales</taxon>
        <taxon>Alteromonadaceae</taxon>
        <taxon>Paraglaciecola</taxon>
    </lineage>
</organism>
<dbReference type="GO" id="GO:1901359">
    <property type="term" value="F:tungstate binding"/>
    <property type="evidence" value="ECO:0007669"/>
    <property type="project" value="UniProtKB-ARBA"/>
</dbReference>
<dbReference type="PIRSF" id="PIRSF004846">
    <property type="entry name" value="ModA"/>
    <property type="match status" value="1"/>
</dbReference>
<name>A0A857JEV6_9ALTE</name>
<evidence type="ECO:0000256" key="2">
    <source>
        <dbReference type="ARBA" id="ARBA00022505"/>
    </source>
</evidence>
<dbReference type="GO" id="GO:0046872">
    <property type="term" value="F:metal ion binding"/>
    <property type="evidence" value="ECO:0007669"/>
    <property type="project" value="UniProtKB-KW"/>
</dbReference>
<protein>
    <submittedName>
        <fullName evidence="7">Molybdate-binding protein ModA</fullName>
    </submittedName>
</protein>
<evidence type="ECO:0000256" key="1">
    <source>
        <dbReference type="ARBA" id="ARBA00009175"/>
    </source>
</evidence>
<dbReference type="PANTHER" id="PTHR30632:SF14">
    <property type="entry name" value="TUNGSTATE_MOLYBDATE_CHROMATE-BINDING PROTEIN MODA"/>
    <property type="match status" value="1"/>
</dbReference>
<dbReference type="Proteomes" id="UP000464524">
    <property type="component" value="Chromosome"/>
</dbReference>
<dbReference type="AlphaFoldDB" id="A0A857JEV6"/>
<sequence length="249" mass="27151">MPVFAHAEVKVAVAANFKPTLVTLIEEYTRLHPKADISVSSASTGVLYAQINRGAPFDIFLSADSDRPKRLEKKGLVETNTRKNYALGQLVLWRKGFTSVNAESLNTLTGKLAIANPKLAPFGQAAKQALHKLGKYAALQSRIVLGNNVSQTAHYVQSGAAEAGFIALSQVIKNSGQSKDYWLLPSHLYSPINQQMVVLKQSGRSAAETREVMAFHHFILSDTGRSIITNSGYQSSEMQSIPRVKPDAQ</sequence>
<evidence type="ECO:0000313" key="8">
    <source>
        <dbReference type="Proteomes" id="UP000464524"/>
    </source>
</evidence>
<feature type="binding site" evidence="6">
    <location>
        <position position="44"/>
    </location>
    <ligand>
        <name>molybdate</name>
        <dbReference type="ChEBI" id="CHEBI:36264"/>
    </ligand>
</feature>
<dbReference type="FunFam" id="3.40.190.10:FF:000035">
    <property type="entry name" value="Molybdate ABC transporter substrate-binding protein"/>
    <property type="match status" value="1"/>
</dbReference>
<evidence type="ECO:0000256" key="4">
    <source>
        <dbReference type="ARBA" id="ARBA00022729"/>
    </source>
</evidence>
<gene>
    <name evidence="7" type="ORF">FX988_00418</name>
</gene>